<dbReference type="InterPro" id="IPR011335">
    <property type="entry name" value="Restrct_endonuc-II-like"/>
</dbReference>
<organism evidence="1 2">
    <name type="scientific">Nocardioides mangrovi</name>
    <dbReference type="NCBI Taxonomy" id="2874580"/>
    <lineage>
        <taxon>Bacteria</taxon>
        <taxon>Bacillati</taxon>
        <taxon>Actinomycetota</taxon>
        <taxon>Actinomycetes</taxon>
        <taxon>Propionibacteriales</taxon>
        <taxon>Nocardioidaceae</taxon>
        <taxon>Nocardioides</taxon>
    </lineage>
</organism>
<dbReference type="SUPFAM" id="SSF52980">
    <property type="entry name" value="Restriction endonuclease-like"/>
    <property type="match status" value="1"/>
</dbReference>
<proteinExistence type="predicted"/>
<gene>
    <name evidence="1" type="ORF">K8U61_22125</name>
</gene>
<evidence type="ECO:0008006" key="3">
    <source>
        <dbReference type="Google" id="ProtNLM"/>
    </source>
</evidence>
<dbReference type="RefSeq" id="WP_224125183.1">
    <property type="nucleotide sequence ID" value="NZ_JAIQZJ010000019.1"/>
</dbReference>
<keyword evidence="2" id="KW-1185">Reference proteome</keyword>
<reference evidence="1 2" key="1">
    <citation type="submission" date="2021-09" db="EMBL/GenBank/DDBJ databases">
        <title>Whole genome sequence of Nocardioides sp. GBK3QG-3.</title>
        <authorList>
            <person name="Tuo L."/>
        </authorList>
    </citation>
    <scope>NUCLEOTIDE SEQUENCE [LARGE SCALE GENOMIC DNA]</scope>
    <source>
        <strain evidence="1 2">GBK3QG-3</strain>
    </source>
</reference>
<sequence length="309" mass="35273">MTISWPPSPFTLADLREQDISESARRGALAAGEVRRVLRGVFAEADVPDTLDFRARCLARVVRPHHVITDRTAAWLHGVDVHTSAELTDLPPLETCALRGRRPTSLTGVDGRSRDLLPADVTNVQGLRVTTPLRTALDLGCCLRRREAYAALNAFARTFGLTRQDYLRSIGRYRGRRGVVQLRELVAFVDPRHESPRESWVYLEIGARGLPLPEPQVWVEIDVGISYRLDFAYPDSLVCVEYDGFEDHDRTREQQERDEARRRDLRALGWIVIVVKCGDFTDVRLDRWIGQLRDALHLRAVTPYSPRRW</sequence>
<accession>A0ABS7UJD4</accession>
<dbReference type="Proteomes" id="UP000780875">
    <property type="component" value="Unassembled WGS sequence"/>
</dbReference>
<evidence type="ECO:0000313" key="1">
    <source>
        <dbReference type="EMBL" id="MBZ5740882.1"/>
    </source>
</evidence>
<comment type="caution">
    <text evidence="1">The sequence shown here is derived from an EMBL/GenBank/DDBJ whole genome shotgun (WGS) entry which is preliminary data.</text>
</comment>
<evidence type="ECO:0000313" key="2">
    <source>
        <dbReference type="Proteomes" id="UP000780875"/>
    </source>
</evidence>
<dbReference type="Gene3D" id="3.40.960.10">
    <property type="entry name" value="VSR Endonuclease"/>
    <property type="match status" value="1"/>
</dbReference>
<protein>
    <recommendedName>
        <fullName evidence="3">DUF559 domain-containing protein</fullName>
    </recommendedName>
</protein>
<name>A0ABS7UJD4_9ACTN</name>
<dbReference type="EMBL" id="JAIQZJ010000019">
    <property type="protein sequence ID" value="MBZ5740882.1"/>
    <property type="molecule type" value="Genomic_DNA"/>
</dbReference>